<name>A0A7W6DNJ8_9RHOB</name>
<accession>A0A7W6DNJ8</accession>
<gene>
    <name evidence="1" type="ORF">GGQ68_002730</name>
</gene>
<evidence type="ECO:0000313" key="2">
    <source>
        <dbReference type="Proteomes" id="UP000541426"/>
    </source>
</evidence>
<dbReference type="Proteomes" id="UP000541426">
    <property type="component" value="Unassembled WGS sequence"/>
</dbReference>
<proteinExistence type="predicted"/>
<evidence type="ECO:0000313" key="1">
    <source>
        <dbReference type="EMBL" id="MBB3986391.1"/>
    </source>
</evidence>
<organism evidence="1 2">
    <name type="scientific">Sagittula marina</name>
    <dbReference type="NCBI Taxonomy" id="943940"/>
    <lineage>
        <taxon>Bacteria</taxon>
        <taxon>Pseudomonadati</taxon>
        <taxon>Pseudomonadota</taxon>
        <taxon>Alphaproteobacteria</taxon>
        <taxon>Rhodobacterales</taxon>
        <taxon>Roseobacteraceae</taxon>
        <taxon>Sagittula</taxon>
    </lineage>
</organism>
<comment type="caution">
    <text evidence="1">The sequence shown here is derived from an EMBL/GenBank/DDBJ whole genome shotgun (WGS) entry which is preliminary data.</text>
</comment>
<reference evidence="1 2" key="1">
    <citation type="submission" date="2020-08" db="EMBL/GenBank/DDBJ databases">
        <title>Genomic Encyclopedia of Type Strains, Phase IV (KMG-IV): sequencing the most valuable type-strain genomes for metagenomic binning, comparative biology and taxonomic classification.</title>
        <authorList>
            <person name="Goeker M."/>
        </authorList>
    </citation>
    <scope>NUCLEOTIDE SEQUENCE [LARGE SCALE GENOMIC DNA]</scope>
    <source>
        <strain evidence="1 2">DSM 102235</strain>
    </source>
</reference>
<keyword evidence="2" id="KW-1185">Reference proteome</keyword>
<dbReference type="RefSeq" id="WP_246429363.1">
    <property type="nucleotide sequence ID" value="NZ_BAABBZ010000002.1"/>
</dbReference>
<dbReference type="AlphaFoldDB" id="A0A7W6DNJ8"/>
<sequence length="370" mass="40835">MLVTLPPEKFSKGARDFSAQLRKHYGWLLDQPMIPADLSPFEQYLTDRILKGRGDRWIDRLELNVVSRACEVLGLRIAKGPDASLAGHRGADWVSFGGYGYDVLKDGPVALSDCLAALSREDGVDGRFFGRVFGPWTTWLKSRSLGDEFEPLRDVVRRHVFDHFSVRRGVLVLGVPSEGKASSNAEKPFPLKRFAKRNAEDLVRRGLAKRQPDGSIVPMGFVTQRMLEAYEREKKFFPARKGSGASVAGEAHGADGAAVEGEAHLSISAVAQKLRVTAKTVGYLVENGLLHGADASELYRRGATVVTAGSLMQFREIFISLGELADVARRPQGALSMKLRNADVALLAMPHDLSRIFWREDVRAYVATEQ</sequence>
<dbReference type="EMBL" id="JACIEJ010000006">
    <property type="protein sequence ID" value="MBB3986391.1"/>
    <property type="molecule type" value="Genomic_DNA"/>
</dbReference>
<protein>
    <submittedName>
        <fullName evidence="1">Uncharacterized protein</fullName>
    </submittedName>
</protein>